<evidence type="ECO:0000259" key="1">
    <source>
        <dbReference type="SMART" id="SM01321"/>
    </source>
</evidence>
<dbReference type="SMART" id="SM01321">
    <property type="entry name" value="Y1_Tnp"/>
    <property type="match status" value="1"/>
</dbReference>
<comment type="caution">
    <text evidence="2">The sequence shown here is derived from an EMBL/GenBank/DDBJ whole genome shotgun (WGS) entry which is preliminary data.</text>
</comment>
<dbReference type="PANTHER" id="PTHR33360">
    <property type="entry name" value="TRANSPOSASE FOR INSERTION SEQUENCE ELEMENT IS200"/>
    <property type="match status" value="1"/>
</dbReference>
<name>A0ABV6Z483_UNCC1</name>
<protein>
    <submittedName>
        <fullName evidence="2">IS200/IS605 family transposase</fullName>
    </submittedName>
</protein>
<dbReference type="InterPro" id="IPR002686">
    <property type="entry name" value="Transposase_17"/>
</dbReference>
<sequence>MADTFVCCYLHIIFSTKYREPYLSSSIQNRVWAYLGGIAKEHEIMPICIGGTADHTHLLLSLPSTITISKVVQLIKGGSSKWISDTFNELKQFAWQSGYGAFSIGLSMKERTMRYIEQQEKHHRQKTFQEEYLEFLKRYHIEFDERYVFD</sequence>
<dbReference type="PANTHER" id="PTHR33360:SF2">
    <property type="entry name" value="TRANSPOSASE FOR INSERTION SEQUENCE ELEMENT IS200"/>
    <property type="match status" value="1"/>
</dbReference>
<dbReference type="Pfam" id="PF01797">
    <property type="entry name" value="Y1_Tnp"/>
    <property type="match status" value="1"/>
</dbReference>
<keyword evidence="3" id="KW-1185">Reference proteome</keyword>
<dbReference type="Proteomes" id="UP001594351">
    <property type="component" value="Unassembled WGS sequence"/>
</dbReference>
<dbReference type="Gene3D" id="3.30.70.1290">
    <property type="entry name" value="Transposase IS200-like"/>
    <property type="match status" value="1"/>
</dbReference>
<gene>
    <name evidence="2" type="primary">tnpA</name>
    <name evidence="2" type="ORF">ACFL27_23865</name>
</gene>
<feature type="domain" description="Transposase IS200-like" evidence="1">
    <location>
        <begin position="5"/>
        <end position="119"/>
    </location>
</feature>
<reference evidence="2 3" key="1">
    <citation type="submission" date="2024-09" db="EMBL/GenBank/DDBJ databases">
        <title>Laminarin stimulates single cell rates of sulfate reduction while oxygen inhibits transcriptomic activity in coastal marine sediment.</title>
        <authorList>
            <person name="Lindsay M."/>
            <person name="Orcutt B."/>
            <person name="Emerson D."/>
            <person name="Stepanauskas R."/>
            <person name="D'Angelo T."/>
        </authorList>
    </citation>
    <scope>NUCLEOTIDE SEQUENCE [LARGE SCALE GENOMIC DNA]</scope>
    <source>
        <strain evidence="2">SAG AM-311-K15</strain>
    </source>
</reference>
<dbReference type="InterPro" id="IPR036515">
    <property type="entry name" value="Transposase_17_sf"/>
</dbReference>
<dbReference type="EMBL" id="JBHPBY010000455">
    <property type="protein sequence ID" value="MFC1853247.1"/>
    <property type="molecule type" value="Genomic_DNA"/>
</dbReference>
<dbReference type="NCBIfam" id="NF033573">
    <property type="entry name" value="transpos_IS200"/>
    <property type="match status" value="1"/>
</dbReference>
<organism evidence="2 3">
    <name type="scientific">candidate division CSSED10-310 bacterium</name>
    <dbReference type="NCBI Taxonomy" id="2855610"/>
    <lineage>
        <taxon>Bacteria</taxon>
        <taxon>Bacteria division CSSED10-310</taxon>
    </lineage>
</organism>
<evidence type="ECO:0000313" key="2">
    <source>
        <dbReference type="EMBL" id="MFC1853247.1"/>
    </source>
</evidence>
<proteinExistence type="predicted"/>
<dbReference type="SUPFAM" id="SSF143422">
    <property type="entry name" value="Transposase IS200-like"/>
    <property type="match status" value="1"/>
</dbReference>
<evidence type="ECO:0000313" key="3">
    <source>
        <dbReference type="Proteomes" id="UP001594351"/>
    </source>
</evidence>
<accession>A0ABV6Z483</accession>